<feature type="domain" description="AMP-dependent synthetase/ligase" evidence="2">
    <location>
        <begin position="688"/>
        <end position="830"/>
    </location>
</feature>
<dbReference type="Gene3D" id="3.30.559.30">
    <property type="entry name" value="Nonribosomal peptide synthetase, condensation domain"/>
    <property type="match status" value="1"/>
</dbReference>
<dbReference type="Pfam" id="PF00668">
    <property type="entry name" value="Condensation"/>
    <property type="match status" value="1"/>
</dbReference>
<organism evidence="4 5">
    <name type="scientific">Streptomyces blastmyceticus</name>
    <dbReference type="NCBI Taxonomy" id="68180"/>
    <lineage>
        <taxon>Bacteria</taxon>
        <taxon>Bacillati</taxon>
        <taxon>Actinomycetota</taxon>
        <taxon>Actinomycetes</taxon>
        <taxon>Kitasatosporales</taxon>
        <taxon>Streptomycetaceae</taxon>
        <taxon>Streptomyces</taxon>
    </lineage>
</organism>
<proteinExistence type="predicted"/>
<feature type="compositionally biased region" description="Pro residues" evidence="1">
    <location>
        <begin position="17"/>
        <end position="27"/>
    </location>
</feature>
<reference evidence="4 5" key="1">
    <citation type="journal article" date="2019" name="Int. J. Syst. Evol. Microbiol.">
        <title>The Global Catalogue of Microorganisms (GCM) 10K type strain sequencing project: providing services to taxonomists for standard genome sequencing and annotation.</title>
        <authorList>
            <consortium name="The Broad Institute Genomics Platform"/>
            <consortium name="The Broad Institute Genome Sequencing Center for Infectious Disease"/>
            <person name="Wu L."/>
            <person name="Ma J."/>
        </authorList>
    </citation>
    <scope>NUCLEOTIDE SEQUENCE [LARGE SCALE GENOMIC DNA]</scope>
    <source>
        <strain evidence="4 5">JCM 4565</strain>
    </source>
</reference>
<dbReference type="PANTHER" id="PTHR45527:SF1">
    <property type="entry name" value="FATTY ACID SYNTHASE"/>
    <property type="match status" value="1"/>
</dbReference>
<gene>
    <name evidence="4" type="ORF">GCM10010319_52700</name>
</gene>
<feature type="region of interest" description="Disordered" evidence="1">
    <location>
        <begin position="1"/>
        <end position="27"/>
    </location>
</feature>
<dbReference type="RefSeq" id="WP_344121548.1">
    <property type="nucleotide sequence ID" value="NZ_BAAABW010000026.1"/>
</dbReference>
<dbReference type="Gene3D" id="3.40.50.12780">
    <property type="entry name" value="N-terminal domain of ligase-like"/>
    <property type="match status" value="1"/>
</dbReference>
<comment type="caution">
    <text evidence="4">The sequence shown here is derived from an EMBL/GenBank/DDBJ whole genome shotgun (WGS) entry which is preliminary data.</text>
</comment>
<dbReference type="InterPro" id="IPR001242">
    <property type="entry name" value="Condensation_dom"/>
</dbReference>
<evidence type="ECO:0000259" key="3">
    <source>
        <dbReference type="Pfam" id="PF00668"/>
    </source>
</evidence>
<feature type="region of interest" description="Disordered" evidence="1">
    <location>
        <begin position="833"/>
        <end position="868"/>
    </location>
</feature>
<dbReference type="Pfam" id="PF00501">
    <property type="entry name" value="AMP-binding"/>
    <property type="match status" value="2"/>
</dbReference>
<evidence type="ECO:0000256" key="1">
    <source>
        <dbReference type="SAM" id="MobiDB-lite"/>
    </source>
</evidence>
<feature type="domain" description="AMP-dependent synthetase/ligase" evidence="2">
    <location>
        <begin position="516"/>
        <end position="604"/>
    </location>
</feature>
<dbReference type="Gene3D" id="3.30.559.10">
    <property type="entry name" value="Chloramphenicol acetyltransferase-like domain"/>
    <property type="match status" value="1"/>
</dbReference>
<keyword evidence="5" id="KW-1185">Reference proteome</keyword>
<dbReference type="InterPro" id="IPR000873">
    <property type="entry name" value="AMP-dep_synth/lig_dom"/>
</dbReference>
<dbReference type="InterPro" id="IPR023213">
    <property type="entry name" value="CAT-like_dom_sf"/>
</dbReference>
<accession>A0ABN0XMQ7</accession>
<dbReference type="InterPro" id="IPR042099">
    <property type="entry name" value="ANL_N_sf"/>
</dbReference>
<dbReference type="Proteomes" id="UP001500063">
    <property type="component" value="Unassembled WGS sequence"/>
</dbReference>
<sequence>MNLRTLDRVSPADARPRPPASAGPPLPLTAAQAAMWSARPADTAGFLEIHGPVDPGLFARALHRTVTEAEALRVRIVTTAGGLRQVPTALEPLDGTAAVPRTVPYAASHKAAGSPVAPPRALAPSGVHRPLRLPFRVADLRDRRAPDAAALAWMRGDLEEPLDLVDGPLFRHALLRVGDRRWLWYQRAHHAVLDGYGHLLVARRVAEAYSALATGADPGPSPFGPLAALVEEDAAYRASGLRERDRAHWLGEFADRPEVPTLAGRTAPPARTPLRRTARLAPGTADRLRHLAESVRATWKDAAFAAQALYLARATRSDVVVLGLPVMGRTGSVALRVPGMAVNVLPLRLTVTHDTTFAELTHQVVTGIRAARRHQRLRHEDIRRDLGLTGPDRALAGPRVNIVPLSDGPAFAGARSDLHTLAAGPVEDLTVHLHDRADGTGLRIDYEANPALYGQDALDAHHTRFLDLLTRLADSDPHRPLADLDLATDAERERIRAEFNDTAVAVPPTTLIGPVEARAARTPGAPALISAAGTLTYAELGTRANRLARHLRTLGVRPGALVAVALPHSPELVVALLAVLKAGGAYVPLDRPEPDGDLVCVLTDRAGRATLPDTRIPVLALDGPGLVAGLAAYLPTDPGRALTPQHPAYALPGAAPVPHATVDNRLRWTQSRYRLAPGDRVLCTGSSAPELFWPLREGATLVLAEPGADGVARTIRQHRVTVAHFTPTTLAEFLAEPGAAACTDLRDVLSGGDELPRATADAFHRTLPGARLHQLYGQAVALHTSEPGATGPLPIGRPTWNTRLYVLDPAGRLCPPGVAGELYVAGERLATADTEPDPYGPPGARMYRTGVPARWRDDGSIDRAGPLR</sequence>
<name>A0ABN0XMQ7_9ACTN</name>
<dbReference type="EMBL" id="BAAABW010000026">
    <property type="protein sequence ID" value="GAA0368227.1"/>
    <property type="molecule type" value="Genomic_DNA"/>
</dbReference>
<feature type="domain" description="Condensation" evidence="3">
    <location>
        <begin position="133"/>
        <end position="495"/>
    </location>
</feature>
<dbReference type="SUPFAM" id="SSF52777">
    <property type="entry name" value="CoA-dependent acyltransferases"/>
    <property type="match status" value="2"/>
</dbReference>
<dbReference type="PANTHER" id="PTHR45527">
    <property type="entry name" value="NONRIBOSOMAL PEPTIDE SYNTHETASE"/>
    <property type="match status" value="1"/>
</dbReference>
<evidence type="ECO:0000313" key="5">
    <source>
        <dbReference type="Proteomes" id="UP001500063"/>
    </source>
</evidence>
<dbReference type="SUPFAM" id="SSF56801">
    <property type="entry name" value="Acetyl-CoA synthetase-like"/>
    <property type="match status" value="1"/>
</dbReference>
<evidence type="ECO:0000313" key="4">
    <source>
        <dbReference type="EMBL" id="GAA0368227.1"/>
    </source>
</evidence>
<evidence type="ECO:0000259" key="2">
    <source>
        <dbReference type="Pfam" id="PF00501"/>
    </source>
</evidence>
<protein>
    <submittedName>
        <fullName evidence="4">Uncharacterized protein</fullName>
    </submittedName>
</protein>